<keyword evidence="1 2" id="KW-0694">RNA-binding</keyword>
<accession>A0A0D6ESD8</accession>
<feature type="domain" description="RRM" evidence="4">
    <location>
        <begin position="8"/>
        <end position="87"/>
    </location>
</feature>
<dbReference type="PANTHER" id="PTHR10501">
    <property type="entry name" value="U1 SMALL NUCLEAR RIBONUCLEOPROTEIN A/U2 SMALL NUCLEAR RIBONUCLEOPROTEIN B"/>
    <property type="match status" value="1"/>
</dbReference>
<evidence type="ECO:0000256" key="1">
    <source>
        <dbReference type="ARBA" id="ARBA00022884"/>
    </source>
</evidence>
<feature type="compositionally biased region" description="Acidic residues" evidence="3">
    <location>
        <begin position="144"/>
        <end position="157"/>
    </location>
</feature>
<evidence type="ECO:0000313" key="5">
    <source>
        <dbReference type="EMBL" id="CEQ42874.1"/>
    </source>
</evidence>
<evidence type="ECO:0000313" key="6">
    <source>
        <dbReference type="Proteomes" id="UP000243876"/>
    </source>
</evidence>
<feature type="compositionally biased region" description="Acidic residues" evidence="3">
    <location>
        <begin position="169"/>
        <end position="184"/>
    </location>
</feature>
<reference evidence="6" key="1">
    <citation type="submission" date="2015-02" db="EMBL/GenBank/DDBJ databases">
        <authorList>
            <person name="Gon?alves P."/>
        </authorList>
    </citation>
    <scope>NUCLEOTIDE SEQUENCE [LARGE SCALE GENOMIC DNA]</scope>
</reference>
<dbReference type="GO" id="GO:0003723">
    <property type="term" value="F:RNA binding"/>
    <property type="evidence" value="ECO:0007669"/>
    <property type="project" value="UniProtKB-UniRule"/>
</dbReference>
<feature type="compositionally biased region" description="Basic and acidic residues" evidence="3">
    <location>
        <begin position="158"/>
        <end position="168"/>
    </location>
</feature>
<gene>
    <name evidence="5" type="primary">SPOSA6832_04752</name>
</gene>
<dbReference type="EMBL" id="CENE01000039">
    <property type="protein sequence ID" value="CEQ42874.1"/>
    <property type="molecule type" value="Genomic_DNA"/>
</dbReference>
<dbReference type="OrthoDB" id="277802at2759"/>
<dbReference type="InterPro" id="IPR012677">
    <property type="entry name" value="Nucleotide-bd_a/b_plait_sf"/>
</dbReference>
<sequence>MSSSQPSVSLYVSNINTKVPKDEVRRALYALFSLYGKVLDVVHVRKEKVRGTAFVVFRDLASSTAAMRGLDGEGFYGKGLRIAYAHSTSHATIALTEGPEAVYAIKLGLRQANGDVGKGSKLTVSGAQKKLIDERRQEKRGRDDEEEEEEESDEEEGQPEKKKGRQEEERDEDAMEEESDEDAPEPARPAAPEQGSEPNPILFIEGLPAEVTSDMLSALFQQYPGLSSLKLLPTPVNAPKNSGTAFISYDTAAQAGVALEALDGFLIDADAPMKVGYAKRG</sequence>
<dbReference type="AlphaFoldDB" id="A0A0D6ESD8"/>
<dbReference type="Pfam" id="PF00076">
    <property type="entry name" value="RRM_1"/>
    <property type="match status" value="2"/>
</dbReference>
<evidence type="ECO:0000259" key="4">
    <source>
        <dbReference type="PROSITE" id="PS50102"/>
    </source>
</evidence>
<name>A0A0D6ESD8_SPOSA</name>
<organism evidence="5 6">
    <name type="scientific">Sporidiobolus salmonicolor</name>
    <name type="common">Yeast-like fungus</name>
    <name type="synonym">Sporobolomyces salmonicolor</name>
    <dbReference type="NCBI Taxonomy" id="5005"/>
    <lineage>
        <taxon>Eukaryota</taxon>
        <taxon>Fungi</taxon>
        <taxon>Dikarya</taxon>
        <taxon>Basidiomycota</taxon>
        <taxon>Pucciniomycotina</taxon>
        <taxon>Microbotryomycetes</taxon>
        <taxon>Sporidiobolales</taxon>
        <taxon>Sporidiobolaceae</taxon>
        <taxon>Sporobolomyces</taxon>
    </lineage>
</organism>
<dbReference type="InterPro" id="IPR000504">
    <property type="entry name" value="RRM_dom"/>
</dbReference>
<dbReference type="CDD" id="cd12247">
    <property type="entry name" value="RRM2_U1A_like"/>
    <property type="match status" value="1"/>
</dbReference>
<evidence type="ECO:0000256" key="2">
    <source>
        <dbReference type="PROSITE-ProRule" id="PRU00176"/>
    </source>
</evidence>
<dbReference type="CDD" id="cd12246">
    <property type="entry name" value="RRM1_U1A_like"/>
    <property type="match status" value="1"/>
</dbReference>
<dbReference type="InterPro" id="IPR035979">
    <property type="entry name" value="RBD_domain_sf"/>
</dbReference>
<feature type="region of interest" description="Disordered" evidence="3">
    <location>
        <begin position="127"/>
        <end position="201"/>
    </location>
</feature>
<dbReference type="Proteomes" id="UP000243876">
    <property type="component" value="Unassembled WGS sequence"/>
</dbReference>
<dbReference type="Gene3D" id="3.30.70.330">
    <property type="match status" value="2"/>
</dbReference>
<dbReference type="SUPFAM" id="SSF54928">
    <property type="entry name" value="RNA-binding domain, RBD"/>
    <property type="match status" value="2"/>
</dbReference>
<proteinExistence type="predicted"/>
<feature type="domain" description="RRM" evidence="4">
    <location>
        <begin position="200"/>
        <end position="280"/>
    </location>
</feature>
<feature type="compositionally biased region" description="Basic and acidic residues" evidence="3">
    <location>
        <begin position="130"/>
        <end position="143"/>
    </location>
</feature>
<dbReference type="FunFam" id="3.30.70.330:FF:000029">
    <property type="entry name" value="U2 small nuclear ribonucleoprotein B"/>
    <property type="match status" value="1"/>
</dbReference>
<evidence type="ECO:0000256" key="3">
    <source>
        <dbReference type="SAM" id="MobiDB-lite"/>
    </source>
</evidence>
<protein>
    <submittedName>
        <fullName evidence="5">SPOSA6832_04752-mRNA-1:cds</fullName>
    </submittedName>
</protein>
<keyword evidence="6" id="KW-1185">Reference proteome</keyword>
<dbReference type="SMART" id="SM00360">
    <property type="entry name" value="RRM"/>
    <property type="match status" value="2"/>
</dbReference>
<dbReference type="PROSITE" id="PS50102">
    <property type="entry name" value="RRM"/>
    <property type="match status" value="2"/>
</dbReference>